<evidence type="ECO:0000313" key="3">
    <source>
        <dbReference type="Proteomes" id="UP001302812"/>
    </source>
</evidence>
<feature type="region of interest" description="Disordered" evidence="1">
    <location>
        <begin position="98"/>
        <end position="129"/>
    </location>
</feature>
<dbReference type="GeneID" id="89933651"/>
<protein>
    <submittedName>
        <fullName evidence="2">Uncharacterized protein</fullName>
    </submittedName>
</protein>
<name>A0AAN6TKT1_9PEZI</name>
<comment type="caution">
    <text evidence="2">The sequence shown here is derived from an EMBL/GenBank/DDBJ whole genome shotgun (WGS) entry which is preliminary data.</text>
</comment>
<dbReference type="Proteomes" id="UP001302812">
    <property type="component" value="Unassembled WGS sequence"/>
</dbReference>
<evidence type="ECO:0000256" key="1">
    <source>
        <dbReference type="SAM" id="MobiDB-lite"/>
    </source>
</evidence>
<dbReference type="RefSeq" id="XP_064673335.1">
    <property type="nucleotide sequence ID" value="XM_064809527.1"/>
</dbReference>
<keyword evidence="3" id="KW-1185">Reference proteome</keyword>
<dbReference type="EMBL" id="MU853334">
    <property type="protein sequence ID" value="KAK4115765.1"/>
    <property type="molecule type" value="Genomic_DNA"/>
</dbReference>
<evidence type="ECO:0000313" key="2">
    <source>
        <dbReference type="EMBL" id="KAK4115765.1"/>
    </source>
</evidence>
<organism evidence="2 3">
    <name type="scientific">Canariomyces notabilis</name>
    <dbReference type="NCBI Taxonomy" id="2074819"/>
    <lineage>
        <taxon>Eukaryota</taxon>
        <taxon>Fungi</taxon>
        <taxon>Dikarya</taxon>
        <taxon>Ascomycota</taxon>
        <taxon>Pezizomycotina</taxon>
        <taxon>Sordariomycetes</taxon>
        <taxon>Sordariomycetidae</taxon>
        <taxon>Sordariales</taxon>
        <taxon>Chaetomiaceae</taxon>
        <taxon>Canariomyces</taxon>
    </lineage>
</organism>
<proteinExistence type="predicted"/>
<accession>A0AAN6TKT1</accession>
<reference evidence="2" key="2">
    <citation type="submission" date="2023-05" db="EMBL/GenBank/DDBJ databases">
        <authorList>
            <consortium name="Lawrence Berkeley National Laboratory"/>
            <person name="Steindorff A."/>
            <person name="Hensen N."/>
            <person name="Bonometti L."/>
            <person name="Westerberg I."/>
            <person name="Brannstrom I.O."/>
            <person name="Guillou S."/>
            <person name="Cros-Aarteil S."/>
            <person name="Calhoun S."/>
            <person name="Haridas S."/>
            <person name="Kuo A."/>
            <person name="Mondo S."/>
            <person name="Pangilinan J."/>
            <person name="Riley R."/>
            <person name="Labutti K."/>
            <person name="Andreopoulos B."/>
            <person name="Lipzen A."/>
            <person name="Chen C."/>
            <person name="Yanf M."/>
            <person name="Daum C."/>
            <person name="Ng V."/>
            <person name="Clum A."/>
            <person name="Ohm R."/>
            <person name="Martin F."/>
            <person name="Silar P."/>
            <person name="Natvig D."/>
            <person name="Lalanne C."/>
            <person name="Gautier V."/>
            <person name="Ament-Velasquez S.L."/>
            <person name="Kruys A."/>
            <person name="Hutchinson M.I."/>
            <person name="Powell A.J."/>
            <person name="Barry K."/>
            <person name="Miller A.N."/>
            <person name="Grigoriev I.V."/>
            <person name="Debuchy R."/>
            <person name="Gladieux P."/>
            <person name="Thoren M.H."/>
            <person name="Johannesson H."/>
        </authorList>
    </citation>
    <scope>NUCLEOTIDE SEQUENCE</scope>
    <source>
        <strain evidence="2">CBS 508.74</strain>
    </source>
</reference>
<sequence length="129" mass="14257">MRATFWFSLEPLQLRLPESPAPNFFPSAPFPFLPLVITPEKSKQQVELLSGGSRNCASVPCIFRQGRQPESLLVLAALARHVLYMSWFDCLGHDVSRSPTLRSGSPPEKQHPVRPSGSLHLVLGPGNQT</sequence>
<reference evidence="2" key="1">
    <citation type="journal article" date="2023" name="Mol. Phylogenet. Evol.">
        <title>Genome-scale phylogeny and comparative genomics of the fungal order Sordariales.</title>
        <authorList>
            <person name="Hensen N."/>
            <person name="Bonometti L."/>
            <person name="Westerberg I."/>
            <person name="Brannstrom I.O."/>
            <person name="Guillou S."/>
            <person name="Cros-Aarteil S."/>
            <person name="Calhoun S."/>
            <person name="Haridas S."/>
            <person name="Kuo A."/>
            <person name="Mondo S."/>
            <person name="Pangilinan J."/>
            <person name="Riley R."/>
            <person name="LaButti K."/>
            <person name="Andreopoulos B."/>
            <person name="Lipzen A."/>
            <person name="Chen C."/>
            <person name="Yan M."/>
            <person name="Daum C."/>
            <person name="Ng V."/>
            <person name="Clum A."/>
            <person name="Steindorff A."/>
            <person name="Ohm R.A."/>
            <person name="Martin F."/>
            <person name="Silar P."/>
            <person name="Natvig D.O."/>
            <person name="Lalanne C."/>
            <person name="Gautier V."/>
            <person name="Ament-Velasquez S.L."/>
            <person name="Kruys A."/>
            <person name="Hutchinson M.I."/>
            <person name="Powell A.J."/>
            <person name="Barry K."/>
            <person name="Miller A.N."/>
            <person name="Grigoriev I.V."/>
            <person name="Debuchy R."/>
            <person name="Gladieux P."/>
            <person name="Hiltunen Thoren M."/>
            <person name="Johannesson H."/>
        </authorList>
    </citation>
    <scope>NUCLEOTIDE SEQUENCE</scope>
    <source>
        <strain evidence="2">CBS 508.74</strain>
    </source>
</reference>
<dbReference type="AlphaFoldDB" id="A0AAN6TKT1"/>
<gene>
    <name evidence="2" type="ORF">N656DRAFT_398537</name>
</gene>